<sequence length="154" mass="16906">MSKATKKTQPTSRLPVDALQYEKLALSAHNLCNRQLDQLRRLAILAVSICRSPSMTREERQSQKALLELLVETAEGYEREVECDRELYQVIALDAKGIPHSRITASVAAKLLSEAAQMAGETWADAEPNMIATLKPVRARPAASGGDQQAAVQH</sequence>
<keyword evidence="2" id="KW-1185">Reference proteome</keyword>
<dbReference type="Proteomes" id="UP000544134">
    <property type="component" value="Unassembled WGS sequence"/>
</dbReference>
<dbReference type="AlphaFoldDB" id="A0A848I9K2"/>
<dbReference type="EMBL" id="JABBGJ010000014">
    <property type="protein sequence ID" value="NML99167.1"/>
    <property type="molecule type" value="Genomic_DNA"/>
</dbReference>
<gene>
    <name evidence="1" type="ORF">HHL24_14610</name>
</gene>
<organism evidence="1 2">
    <name type="scientific">Paraburkholderia polaris</name>
    <dbReference type="NCBI Taxonomy" id="2728848"/>
    <lineage>
        <taxon>Bacteria</taxon>
        <taxon>Pseudomonadati</taxon>
        <taxon>Pseudomonadota</taxon>
        <taxon>Betaproteobacteria</taxon>
        <taxon>Burkholderiales</taxon>
        <taxon>Burkholderiaceae</taxon>
        <taxon>Paraburkholderia</taxon>
    </lineage>
</organism>
<dbReference type="RefSeq" id="WP_169486168.1">
    <property type="nucleotide sequence ID" value="NZ_JABBGJ010000014.1"/>
</dbReference>
<evidence type="ECO:0000313" key="1">
    <source>
        <dbReference type="EMBL" id="NML99167.1"/>
    </source>
</evidence>
<reference evidence="1 2" key="1">
    <citation type="submission" date="2020-04" db="EMBL/GenBank/DDBJ databases">
        <title>Paraburkholderia sp. RP-4-7 isolated from soil.</title>
        <authorList>
            <person name="Dahal R.H."/>
        </authorList>
    </citation>
    <scope>NUCLEOTIDE SEQUENCE [LARGE SCALE GENOMIC DNA]</scope>
    <source>
        <strain evidence="1 2">RP-4-7</strain>
    </source>
</reference>
<comment type="caution">
    <text evidence="1">The sequence shown here is derived from an EMBL/GenBank/DDBJ whole genome shotgun (WGS) entry which is preliminary data.</text>
</comment>
<accession>A0A848I9K2</accession>
<proteinExistence type="predicted"/>
<name>A0A848I9K2_9BURK</name>
<evidence type="ECO:0000313" key="2">
    <source>
        <dbReference type="Proteomes" id="UP000544134"/>
    </source>
</evidence>
<protein>
    <submittedName>
        <fullName evidence="1">Uncharacterized protein</fullName>
    </submittedName>
</protein>